<keyword evidence="1" id="KW-1133">Transmembrane helix</keyword>
<gene>
    <name evidence="2" type="ORF">L9F63_012534</name>
</gene>
<dbReference type="EMBL" id="JASPKZ010001988">
    <property type="protein sequence ID" value="KAJ9596450.1"/>
    <property type="molecule type" value="Genomic_DNA"/>
</dbReference>
<dbReference type="Proteomes" id="UP001233999">
    <property type="component" value="Unassembled WGS sequence"/>
</dbReference>
<reference evidence="2" key="1">
    <citation type="journal article" date="2023" name="IScience">
        <title>Live-bearing cockroach genome reveals convergent evolutionary mechanisms linked to viviparity in insects and beyond.</title>
        <authorList>
            <person name="Fouks B."/>
            <person name="Harrison M.C."/>
            <person name="Mikhailova A.A."/>
            <person name="Marchal E."/>
            <person name="English S."/>
            <person name="Carruthers M."/>
            <person name="Jennings E.C."/>
            <person name="Chiamaka E.L."/>
            <person name="Frigard R.A."/>
            <person name="Pippel M."/>
            <person name="Attardo G.M."/>
            <person name="Benoit J.B."/>
            <person name="Bornberg-Bauer E."/>
            <person name="Tobe S.S."/>
        </authorList>
    </citation>
    <scope>NUCLEOTIDE SEQUENCE</scope>
    <source>
        <strain evidence="2">Stay&amp;Tobe</strain>
    </source>
</reference>
<feature type="non-terminal residue" evidence="2">
    <location>
        <position position="135"/>
    </location>
</feature>
<keyword evidence="1" id="KW-0472">Membrane</keyword>
<organism evidence="2 3">
    <name type="scientific">Diploptera punctata</name>
    <name type="common">Pacific beetle cockroach</name>
    <dbReference type="NCBI Taxonomy" id="6984"/>
    <lineage>
        <taxon>Eukaryota</taxon>
        <taxon>Metazoa</taxon>
        <taxon>Ecdysozoa</taxon>
        <taxon>Arthropoda</taxon>
        <taxon>Hexapoda</taxon>
        <taxon>Insecta</taxon>
        <taxon>Pterygota</taxon>
        <taxon>Neoptera</taxon>
        <taxon>Polyneoptera</taxon>
        <taxon>Dictyoptera</taxon>
        <taxon>Blattodea</taxon>
        <taxon>Blaberoidea</taxon>
        <taxon>Blaberidae</taxon>
        <taxon>Diplopterinae</taxon>
        <taxon>Diploptera</taxon>
    </lineage>
</organism>
<keyword evidence="1" id="KW-0812">Transmembrane</keyword>
<feature type="transmembrane region" description="Helical" evidence="1">
    <location>
        <begin position="50"/>
        <end position="67"/>
    </location>
</feature>
<proteinExistence type="predicted"/>
<evidence type="ECO:0000313" key="3">
    <source>
        <dbReference type="Proteomes" id="UP001233999"/>
    </source>
</evidence>
<comment type="caution">
    <text evidence="2">The sequence shown here is derived from an EMBL/GenBank/DDBJ whole genome shotgun (WGS) entry which is preliminary data.</text>
</comment>
<feature type="transmembrane region" description="Helical" evidence="1">
    <location>
        <begin position="12"/>
        <end position="30"/>
    </location>
</feature>
<protein>
    <submittedName>
        <fullName evidence="2">Uncharacterized protein</fullName>
    </submittedName>
</protein>
<evidence type="ECO:0000256" key="1">
    <source>
        <dbReference type="SAM" id="Phobius"/>
    </source>
</evidence>
<name>A0AAD8ACC0_DIPPU</name>
<keyword evidence="3" id="KW-1185">Reference proteome</keyword>
<dbReference type="AlphaFoldDB" id="A0AAD8ACC0"/>
<accession>A0AAD8ACC0</accession>
<sequence>NLKLYEHCSIGNTLSSSSAVFTTVNFFSFLPEFLFKLPSGVILNESFPKLLSVVFLKNFVIKLVLCLKKRRSTVEFSPFTIIFQTAIYVDLMNFEIKLYPNTILLSQKSVHAIIIVEIRKLPDETSIMFSTSLYT</sequence>
<reference evidence="2" key="2">
    <citation type="submission" date="2023-05" db="EMBL/GenBank/DDBJ databases">
        <authorList>
            <person name="Fouks B."/>
        </authorList>
    </citation>
    <scope>NUCLEOTIDE SEQUENCE</scope>
    <source>
        <strain evidence="2">Stay&amp;Tobe</strain>
        <tissue evidence="2">Testes</tissue>
    </source>
</reference>
<feature type="non-terminal residue" evidence="2">
    <location>
        <position position="1"/>
    </location>
</feature>
<evidence type="ECO:0000313" key="2">
    <source>
        <dbReference type="EMBL" id="KAJ9596450.1"/>
    </source>
</evidence>